<name>A0A2P8I7D1_SACCR</name>
<sequence>MTRIFTNPRFWVLTFLIGWLTTVTLLIANGG</sequence>
<protein>
    <submittedName>
        <fullName evidence="2">Uncharacterized protein</fullName>
    </submittedName>
</protein>
<keyword evidence="1" id="KW-1133">Transmembrane helix</keyword>
<feature type="transmembrane region" description="Helical" evidence="1">
    <location>
        <begin position="10"/>
        <end position="28"/>
    </location>
</feature>
<comment type="caution">
    <text evidence="2">The sequence shown here is derived from an EMBL/GenBank/DDBJ whole genome shotgun (WGS) entry which is preliminary data.</text>
</comment>
<evidence type="ECO:0000256" key="1">
    <source>
        <dbReference type="SAM" id="Phobius"/>
    </source>
</evidence>
<dbReference type="AlphaFoldDB" id="A0A2P8I7D1"/>
<dbReference type="Proteomes" id="UP000241118">
    <property type="component" value="Unassembled WGS sequence"/>
</dbReference>
<organism evidence="2 3">
    <name type="scientific">Saccharothrix carnea</name>
    <dbReference type="NCBI Taxonomy" id="1280637"/>
    <lineage>
        <taxon>Bacteria</taxon>
        <taxon>Bacillati</taxon>
        <taxon>Actinomycetota</taxon>
        <taxon>Actinomycetes</taxon>
        <taxon>Pseudonocardiales</taxon>
        <taxon>Pseudonocardiaceae</taxon>
        <taxon>Saccharothrix</taxon>
    </lineage>
</organism>
<accession>A0A2P8I7D1</accession>
<keyword evidence="3" id="KW-1185">Reference proteome</keyword>
<evidence type="ECO:0000313" key="3">
    <source>
        <dbReference type="Proteomes" id="UP000241118"/>
    </source>
</evidence>
<keyword evidence="1" id="KW-0472">Membrane</keyword>
<reference evidence="2 3" key="1">
    <citation type="submission" date="2018-03" db="EMBL/GenBank/DDBJ databases">
        <title>Genomic Encyclopedia of Type Strains, Phase III (KMG-III): the genomes of soil and plant-associated and newly described type strains.</title>
        <authorList>
            <person name="Whitman W."/>
        </authorList>
    </citation>
    <scope>NUCLEOTIDE SEQUENCE [LARGE SCALE GENOMIC DNA]</scope>
    <source>
        <strain evidence="2 3">CGMCC 4.7097</strain>
    </source>
</reference>
<evidence type="ECO:0000313" key="2">
    <source>
        <dbReference type="EMBL" id="PSL54389.1"/>
    </source>
</evidence>
<proteinExistence type="predicted"/>
<dbReference type="EMBL" id="PYAX01000007">
    <property type="protein sequence ID" value="PSL54389.1"/>
    <property type="molecule type" value="Genomic_DNA"/>
</dbReference>
<keyword evidence="1" id="KW-0812">Transmembrane</keyword>
<gene>
    <name evidence="2" type="ORF">B0I31_107448</name>
</gene>